<protein>
    <recommendedName>
        <fullName evidence="3">M23ase beta-sheet core domain-containing protein</fullName>
    </recommendedName>
</protein>
<dbReference type="Gene3D" id="2.70.70.10">
    <property type="entry name" value="Glucose Permease (Domain IIA)"/>
    <property type="match status" value="1"/>
</dbReference>
<feature type="compositionally biased region" description="Basic and acidic residues" evidence="2">
    <location>
        <begin position="30"/>
        <end position="42"/>
    </location>
</feature>
<dbReference type="SUPFAM" id="SSF51261">
    <property type="entry name" value="Duplicated hybrid motif"/>
    <property type="match status" value="1"/>
</dbReference>
<evidence type="ECO:0000313" key="4">
    <source>
        <dbReference type="EMBL" id="GLJ60010.1"/>
    </source>
</evidence>
<evidence type="ECO:0000256" key="2">
    <source>
        <dbReference type="SAM" id="MobiDB-lite"/>
    </source>
</evidence>
<feature type="region of interest" description="Disordered" evidence="2">
    <location>
        <begin position="1"/>
        <end position="42"/>
    </location>
</feature>
<reference evidence="4" key="1">
    <citation type="journal article" date="2014" name="Int. J. Syst. Evol. Microbiol.">
        <title>Complete genome sequence of Corynebacterium casei LMG S-19264T (=DSM 44701T), isolated from a smear-ripened cheese.</title>
        <authorList>
            <consortium name="US DOE Joint Genome Institute (JGI-PGF)"/>
            <person name="Walter F."/>
            <person name="Albersmeier A."/>
            <person name="Kalinowski J."/>
            <person name="Ruckert C."/>
        </authorList>
    </citation>
    <scope>NUCLEOTIDE SEQUENCE</scope>
    <source>
        <strain evidence="4">VKM Ac-1020</strain>
    </source>
</reference>
<dbReference type="InterPro" id="IPR050570">
    <property type="entry name" value="Cell_wall_metabolism_enzyme"/>
</dbReference>
<dbReference type="Proteomes" id="UP001142462">
    <property type="component" value="Unassembled WGS sequence"/>
</dbReference>
<keyword evidence="5" id="KW-1185">Reference proteome</keyword>
<proteinExistence type="predicted"/>
<reference evidence="4" key="2">
    <citation type="submission" date="2023-01" db="EMBL/GenBank/DDBJ databases">
        <authorList>
            <person name="Sun Q."/>
            <person name="Evtushenko L."/>
        </authorList>
    </citation>
    <scope>NUCLEOTIDE SEQUENCE</scope>
    <source>
        <strain evidence="4">VKM Ac-1020</strain>
    </source>
</reference>
<comment type="caution">
    <text evidence="4">The sequence shown here is derived from an EMBL/GenBank/DDBJ whole genome shotgun (WGS) entry which is preliminary data.</text>
</comment>
<evidence type="ECO:0000313" key="5">
    <source>
        <dbReference type="Proteomes" id="UP001142462"/>
    </source>
</evidence>
<dbReference type="PANTHER" id="PTHR21666">
    <property type="entry name" value="PEPTIDASE-RELATED"/>
    <property type="match status" value="1"/>
</dbReference>
<evidence type="ECO:0000259" key="3">
    <source>
        <dbReference type="Pfam" id="PF01551"/>
    </source>
</evidence>
<sequence>MRPPAYQALVSPTARAQARDTRLPRPPPRIRAERAAARPEAEDMQRTARSVLVLLVALVCAGAAPAAAHAPSAAPADAEVRIETAEQWVWPVSQDVRIVRPFEAPPHRYGPGHRGIDLAADAAPLRAPASGVIAFAGVVVDRPLLTIDHGDGLVTTLEPATTELAVGDAVSRGQEIGALASGGHAAPGAVHFGVRLHGEYINPLLLLGGVPRAVLLPCC</sequence>
<gene>
    <name evidence="4" type="ORF">GCM10017576_01390</name>
</gene>
<dbReference type="GO" id="GO:0004222">
    <property type="term" value="F:metalloendopeptidase activity"/>
    <property type="evidence" value="ECO:0007669"/>
    <property type="project" value="TreeGrafter"/>
</dbReference>
<keyword evidence="1" id="KW-0732">Signal</keyword>
<dbReference type="Pfam" id="PF01551">
    <property type="entry name" value="Peptidase_M23"/>
    <property type="match status" value="1"/>
</dbReference>
<dbReference type="InterPro" id="IPR016047">
    <property type="entry name" value="M23ase_b-sheet_dom"/>
</dbReference>
<dbReference type="AlphaFoldDB" id="A0A9W6LVC0"/>
<dbReference type="CDD" id="cd12797">
    <property type="entry name" value="M23_peptidase"/>
    <property type="match status" value="1"/>
</dbReference>
<dbReference type="InterPro" id="IPR011055">
    <property type="entry name" value="Dup_hybrid_motif"/>
</dbReference>
<dbReference type="PANTHER" id="PTHR21666:SF289">
    <property type="entry name" value="L-ALA--D-GLU ENDOPEPTIDASE"/>
    <property type="match status" value="1"/>
</dbReference>
<feature type="domain" description="M23ase beta-sheet core" evidence="3">
    <location>
        <begin position="112"/>
        <end position="203"/>
    </location>
</feature>
<dbReference type="EMBL" id="BSEJ01000001">
    <property type="protein sequence ID" value="GLJ60010.1"/>
    <property type="molecule type" value="Genomic_DNA"/>
</dbReference>
<organism evidence="4 5">
    <name type="scientific">Microbacterium barkeri</name>
    <dbReference type="NCBI Taxonomy" id="33917"/>
    <lineage>
        <taxon>Bacteria</taxon>
        <taxon>Bacillati</taxon>
        <taxon>Actinomycetota</taxon>
        <taxon>Actinomycetes</taxon>
        <taxon>Micrococcales</taxon>
        <taxon>Microbacteriaceae</taxon>
        <taxon>Microbacterium</taxon>
    </lineage>
</organism>
<name>A0A9W6LVC0_9MICO</name>
<evidence type="ECO:0000256" key="1">
    <source>
        <dbReference type="ARBA" id="ARBA00022729"/>
    </source>
</evidence>
<accession>A0A9W6LVC0</accession>